<protein>
    <submittedName>
        <fullName evidence="2">Uncharacterized protein</fullName>
    </submittedName>
</protein>
<name>A0ABR4FJX1_9EURO</name>
<evidence type="ECO:0000256" key="1">
    <source>
        <dbReference type="SAM" id="Phobius"/>
    </source>
</evidence>
<comment type="caution">
    <text evidence="2">The sequence shown here is derived from an EMBL/GenBank/DDBJ whole genome shotgun (WGS) entry which is preliminary data.</text>
</comment>
<keyword evidence="1" id="KW-0472">Membrane</keyword>
<keyword evidence="1" id="KW-1133">Transmembrane helix</keyword>
<reference evidence="2 3" key="1">
    <citation type="submission" date="2024-07" db="EMBL/GenBank/DDBJ databases">
        <title>Section-level genome sequencing and comparative genomics of Aspergillus sections Usti and Cavernicolus.</title>
        <authorList>
            <consortium name="Lawrence Berkeley National Laboratory"/>
            <person name="Nybo J.L."/>
            <person name="Vesth T.C."/>
            <person name="Theobald S."/>
            <person name="Frisvad J.C."/>
            <person name="Larsen T.O."/>
            <person name="Kjaerboelling I."/>
            <person name="Rothschild-Mancinelli K."/>
            <person name="Lyhne E.K."/>
            <person name="Kogle M.E."/>
            <person name="Barry K."/>
            <person name="Clum A."/>
            <person name="Na H."/>
            <person name="Ledsgaard L."/>
            <person name="Lin J."/>
            <person name="Lipzen A."/>
            <person name="Kuo A."/>
            <person name="Riley R."/>
            <person name="Mondo S."/>
            <person name="Labutti K."/>
            <person name="Haridas S."/>
            <person name="Pangalinan J."/>
            <person name="Salamov A.A."/>
            <person name="Simmons B.A."/>
            <person name="Magnuson J.K."/>
            <person name="Chen J."/>
            <person name="Drula E."/>
            <person name="Henrissat B."/>
            <person name="Wiebenga A."/>
            <person name="Lubbers R.J."/>
            <person name="Gomes A.C."/>
            <person name="Makela M.R."/>
            <person name="Stajich J."/>
            <person name="Grigoriev I.V."/>
            <person name="Mortensen U.H."/>
            <person name="De Vries R.P."/>
            <person name="Baker S.E."/>
            <person name="Andersen M.R."/>
        </authorList>
    </citation>
    <scope>NUCLEOTIDE SEQUENCE [LARGE SCALE GENOMIC DNA]</scope>
    <source>
        <strain evidence="2 3">CBS 209.92</strain>
    </source>
</reference>
<dbReference type="EMBL" id="JBFTWV010000228">
    <property type="protein sequence ID" value="KAL2783539.1"/>
    <property type="molecule type" value="Genomic_DNA"/>
</dbReference>
<keyword evidence="3" id="KW-1185">Reference proteome</keyword>
<keyword evidence="1" id="KW-0812">Transmembrane</keyword>
<proteinExistence type="predicted"/>
<accession>A0ABR4FJX1</accession>
<organism evidence="2 3">
    <name type="scientific">Aspergillus keveii</name>
    <dbReference type="NCBI Taxonomy" id="714993"/>
    <lineage>
        <taxon>Eukaryota</taxon>
        <taxon>Fungi</taxon>
        <taxon>Dikarya</taxon>
        <taxon>Ascomycota</taxon>
        <taxon>Pezizomycotina</taxon>
        <taxon>Eurotiomycetes</taxon>
        <taxon>Eurotiomycetidae</taxon>
        <taxon>Eurotiales</taxon>
        <taxon>Aspergillaceae</taxon>
        <taxon>Aspergillus</taxon>
        <taxon>Aspergillus subgen. Nidulantes</taxon>
    </lineage>
</organism>
<gene>
    <name evidence="2" type="ORF">BJX66DRAFT_121678</name>
</gene>
<dbReference type="Proteomes" id="UP001610563">
    <property type="component" value="Unassembled WGS sequence"/>
</dbReference>
<feature type="transmembrane region" description="Helical" evidence="1">
    <location>
        <begin position="28"/>
        <end position="45"/>
    </location>
</feature>
<evidence type="ECO:0000313" key="2">
    <source>
        <dbReference type="EMBL" id="KAL2783539.1"/>
    </source>
</evidence>
<sequence length="122" mass="13292">MFNNVWLATERRKVGVRLQPKAAGVGPAYSGVLPHVGGLILLMIFKPRDIGGRYLESALLPTQSASVWYDEQICVPNLPPRLGKQRQLGFPPAISKQFSNATSSAFLIFSLSVSDPPVEDAK</sequence>
<evidence type="ECO:0000313" key="3">
    <source>
        <dbReference type="Proteomes" id="UP001610563"/>
    </source>
</evidence>